<dbReference type="EMBL" id="QJSQ01000024">
    <property type="protein sequence ID" value="PYE17846.1"/>
    <property type="molecule type" value="Genomic_DNA"/>
</dbReference>
<evidence type="ECO:0000313" key="3">
    <source>
        <dbReference type="Proteomes" id="UP000247772"/>
    </source>
</evidence>
<comment type="caution">
    <text evidence="2">The sequence shown here is derived from an EMBL/GenBank/DDBJ whole genome shotgun (WGS) entry which is preliminary data.</text>
</comment>
<dbReference type="AlphaFoldDB" id="A0A2U1AAM0"/>
<dbReference type="Proteomes" id="UP000533533">
    <property type="component" value="Unassembled WGS sequence"/>
</dbReference>
<sequence>MGRVAHELPLPPQMRGRSVDADDFSSELIISGGEIACYGSTVDYDYKETAN</sequence>
<keyword evidence="4" id="KW-1185">Reference proteome</keyword>
<evidence type="ECO:0000313" key="2">
    <source>
        <dbReference type="EMBL" id="PYE17846.1"/>
    </source>
</evidence>
<dbReference type="Proteomes" id="UP000247772">
    <property type="component" value="Unassembled WGS sequence"/>
</dbReference>
<proteinExistence type="predicted"/>
<evidence type="ECO:0000313" key="1">
    <source>
        <dbReference type="EMBL" id="MBB2930672.1"/>
    </source>
</evidence>
<evidence type="ECO:0000313" key="4">
    <source>
        <dbReference type="Proteomes" id="UP000533533"/>
    </source>
</evidence>
<reference evidence="2 3" key="1">
    <citation type="submission" date="2018-06" db="EMBL/GenBank/DDBJ databases">
        <title>Genomic Encyclopedia of Type Strains, Phase IV (KMG-V): Genome sequencing to study the core and pangenomes of soil and plant-associated prokaryotes.</title>
        <authorList>
            <person name="Whitman W."/>
        </authorList>
    </citation>
    <scope>NUCLEOTIDE SEQUENCE [LARGE SCALE GENOMIC DNA]</scope>
    <source>
        <strain evidence="2 3">SRCL-318</strain>
        <strain evidence="1 4">SRMrh-85</strain>
    </source>
</reference>
<accession>A0A2U1AAM0</accession>
<name>A0A2U1AAM0_9BURK</name>
<organism evidence="2 3">
    <name type="scientific">Paraburkholderia silvatlantica</name>
    <dbReference type="NCBI Taxonomy" id="321895"/>
    <lineage>
        <taxon>Bacteria</taxon>
        <taxon>Pseudomonadati</taxon>
        <taxon>Pseudomonadota</taxon>
        <taxon>Betaproteobacteria</taxon>
        <taxon>Burkholderiales</taxon>
        <taxon>Burkholderiaceae</taxon>
        <taxon>Paraburkholderia</taxon>
    </lineage>
</organism>
<dbReference type="EMBL" id="JACHVZ010000015">
    <property type="protein sequence ID" value="MBB2930672.1"/>
    <property type="molecule type" value="Genomic_DNA"/>
</dbReference>
<protein>
    <submittedName>
        <fullName evidence="2">Uncharacterized protein</fullName>
    </submittedName>
</protein>
<gene>
    <name evidence="2" type="ORF">C7410_124100</name>
    <name evidence="1" type="ORF">FHX59_005137</name>
</gene>